<protein>
    <submittedName>
        <fullName evidence="2">Uncharacterized protein</fullName>
    </submittedName>
</protein>
<reference evidence="2" key="1">
    <citation type="journal article" date="2014" name="Int. J. Syst. Evol. Microbiol.">
        <title>Complete genome sequence of Corynebacterium casei LMG S-19264T (=DSM 44701T), isolated from a smear-ripened cheese.</title>
        <authorList>
            <consortium name="US DOE Joint Genome Institute (JGI-PGF)"/>
            <person name="Walter F."/>
            <person name="Albersmeier A."/>
            <person name="Kalinowski J."/>
            <person name="Ruckert C."/>
        </authorList>
    </citation>
    <scope>NUCLEOTIDE SEQUENCE</scope>
    <source>
        <strain evidence="2">JCM 3172</strain>
    </source>
</reference>
<evidence type="ECO:0000313" key="3">
    <source>
        <dbReference type="Proteomes" id="UP000619486"/>
    </source>
</evidence>
<comment type="caution">
    <text evidence="2">The sequence shown here is derived from an EMBL/GenBank/DDBJ whole genome shotgun (WGS) entry which is preliminary data.</text>
</comment>
<name>A0A918LNI9_9ACTN</name>
<dbReference type="Proteomes" id="UP000619486">
    <property type="component" value="Unassembled WGS sequence"/>
</dbReference>
<dbReference type="EMBL" id="BMQQ01000006">
    <property type="protein sequence ID" value="GGT27728.1"/>
    <property type="molecule type" value="Genomic_DNA"/>
</dbReference>
<feature type="region of interest" description="Disordered" evidence="1">
    <location>
        <begin position="227"/>
        <end position="246"/>
    </location>
</feature>
<keyword evidence="3" id="KW-1185">Reference proteome</keyword>
<gene>
    <name evidence="2" type="ORF">GCM10014713_21380</name>
</gene>
<sequence>MTGGVRYTHERLSEAAAHSSTIDEVIAFLGADPYGNLPRYLMRRFAHFDIDVSHLRPFGRQARPSTDALQKAVAESLSLREVLHRLGRTDSGAQRANLRRGIADDRLSIAHFTGRAHQRGKPSPTARRPEEILVHHDGRRRTGTHLLRRALREVGVPEQCARCGLGPQWLGRAMALEMDHVNGDWGGRPRREPAAALPQLPCDHRHLVPRRSTAERLSDIPDEHRMRASTVRTAHASVRQGLSGDL</sequence>
<reference evidence="2" key="2">
    <citation type="submission" date="2020-09" db="EMBL/GenBank/DDBJ databases">
        <authorList>
            <person name="Sun Q."/>
            <person name="Ohkuma M."/>
        </authorList>
    </citation>
    <scope>NUCLEOTIDE SEQUENCE</scope>
    <source>
        <strain evidence="2">JCM 3172</strain>
    </source>
</reference>
<evidence type="ECO:0000256" key="1">
    <source>
        <dbReference type="SAM" id="MobiDB-lite"/>
    </source>
</evidence>
<organism evidence="2 3">
    <name type="scientific">Streptomyces purpureus</name>
    <dbReference type="NCBI Taxonomy" id="1951"/>
    <lineage>
        <taxon>Bacteria</taxon>
        <taxon>Bacillati</taxon>
        <taxon>Actinomycetota</taxon>
        <taxon>Actinomycetes</taxon>
        <taxon>Kitasatosporales</taxon>
        <taxon>Streptomycetaceae</taxon>
        <taxon>Streptomyces</taxon>
    </lineage>
</organism>
<evidence type="ECO:0000313" key="2">
    <source>
        <dbReference type="EMBL" id="GGT27728.1"/>
    </source>
</evidence>
<dbReference type="AlphaFoldDB" id="A0A918LNI9"/>
<accession>A0A918LNI9</accession>
<proteinExistence type="predicted"/>